<dbReference type="InterPro" id="IPR029149">
    <property type="entry name" value="Creatin/AminoP/Spt16_N"/>
</dbReference>
<protein>
    <recommendedName>
        <fullName evidence="5">Xaa-Pro aminopeptidase</fullName>
        <ecNumber evidence="5">3.4.11.9</ecNumber>
    </recommendedName>
    <alternativeName>
        <fullName evidence="11">Aminoacylproline aminopeptidase</fullName>
    </alternativeName>
</protein>
<reference evidence="13" key="1">
    <citation type="submission" date="2021-03" db="EMBL/GenBank/DDBJ databases">
        <title>Comparative genomics and phylogenomic investigation of the class Geoglossomycetes provide insights into ecological specialization and systematics.</title>
        <authorList>
            <person name="Melie T."/>
            <person name="Pirro S."/>
            <person name="Miller A.N."/>
            <person name="Quandt A."/>
        </authorList>
    </citation>
    <scope>NUCLEOTIDE SEQUENCE</scope>
    <source>
        <strain evidence="13">GBOQ0MN5Z8</strain>
    </source>
</reference>
<dbReference type="GO" id="GO:0005739">
    <property type="term" value="C:mitochondrion"/>
    <property type="evidence" value="ECO:0007669"/>
    <property type="project" value="TreeGrafter"/>
</dbReference>
<dbReference type="PANTHER" id="PTHR43226">
    <property type="entry name" value="XAA-PRO AMINOPEPTIDASE 3"/>
    <property type="match status" value="1"/>
</dbReference>
<evidence type="ECO:0000256" key="8">
    <source>
        <dbReference type="ARBA" id="ARBA00022801"/>
    </source>
</evidence>
<dbReference type="InterPro" id="IPR036005">
    <property type="entry name" value="Creatinase/aminopeptidase-like"/>
</dbReference>
<evidence type="ECO:0000256" key="9">
    <source>
        <dbReference type="ARBA" id="ARBA00023049"/>
    </source>
</evidence>
<dbReference type="Pfam" id="PF05195">
    <property type="entry name" value="AMP_N"/>
    <property type="match status" value="1"/>
</dbReference>
<dbReference type="Gene3D" id="3.40.350.10">
    <property type="entry name" value="Creatinase/prolidase N-terminal domain"/>
    <property type="match status" value="1"/>
</dbReference>
<dbReference type="EC" id="3.4.11.9" evidence="5"/>
<proteinExistence type="inferred from homology"/>
<dbReference type="GO" id="GO:0030145">
    <property type="term" value="F:manganese ion binding"/>
    <property type="evidence" value="ECO:0007669"/>
    <property type="project" value="InterPro"/>
</dbReference>
<evidence type="ECO:0000313" key="13">
    <source>
        <dbReference type="EMBL" id="KAH0538001.1"/>
    </source>
</evidence>
<evidence type="ECO:0000313" key="14">
    <source>
        <dbReference type="Proteomes" id="UP000698800"/>
    </source>
</evidence>
<evidence type="ECO:0000256" key="10">
    <source>
        <dbReference type="ARBA" id="ARBA00023211"/>
    </source>
</evidence>
<feature type="domain" description="Aminopeptidase P N-terminal" evidence="12">
    <location>
        <begin position="69"/>
        <end position="208"/>
    </location>
</feature>
<dbReference type="InterPro" id="IPR007865">
    <property type="entry name" value="Aminopep_P_N"/>
</dbReference>
<comment type="cofactor">
    <cofactor evidence="2">
        <name>Mn(2+)</name>
        <dbReference type="ChEBI" id="CHEBI:29035"/>
    </cofactor>
</comment>
<dbReference type="EMBL" id="JAGHQL010000126">
    <property type="protein sequence ID" value="KAH0538001.1"/>
    <property type="molecule type" value="Genomic_DNA"/>
</dbReference>
<evidence type="ECO:0000256" key="6">
    <source>
        <dbReference type="ARBA" id="ARBA00022438"/>
    </source>
</evidence>
<comment type="function">
    <text evidence="3">Catalyzes the removal of a penultimate prolyl residue from the N-termini of peptides.</text>
</comment>
<evidence type="ECO:0000256" key="4">
    <source>
        <dbReference type="ARBA" id="ARBA00008766"/>
    </source>
</evidence>
<evidence type="ECO:0000256" key="2">
    <source>
        <dbReference type="ARBA" id="ARBA00001936"/>
    </source>
</evidence>
<sequence>MRSSLCACRHLREFRLWNALRAGPNRLSSVPARSYASISAADLKFGQPLHETHAHILAAGERIPVTPGISALEYATRRAKLAAHLPDNAIAVLASSNIKYRSGTVFYEFHQDPDFFYLTGTSLPHSALEGGNVLSTLSESYPDSSRKPGWLLEVLGAGKTMPLKPVLNELRVFKSPAEVGNMRLAGKFSGRSFTNVMRRNFTKEKDLRAVLECEFRLRGCDNSAYVPVVAGGENALSIHYVRNDDILRGGDLVLVDAGGEYGGYITDITRTWPVNGKFSPAQKDLYQAILDVQRTCVALCRENASVSLDKLHDIAEHGLEDQLKQLGFDLSGRALETLFPHHVGHYIGLDVHDSPGYPRTGELKAGQCITIEP</sequence>
<dbReference type="GO" id="GO:0006508">
    <property type="term" value="P:proteolysis"/>
    <property type="evidence" value="ECO:0007669"/>
    <property type="project" value="TreeGrafter"/>
</dbReference>
<name>A0A9P8HYJ9_9PEZI</name>
<dbReference type="SUPFAM" id="SSF53092">
    <property type="entry name" value="Creatinase/prolidase N-terminal domain"/>
    <property type="match status" value="1"/>
</dbReference>
<dbReference type="InterPro" id="IPR000994">
    <property type="entry name" value="Pept_M24"/>
</dbReference>
<comment type="similarity">
    <text evidence="4">Belongs to the peptidase M24B family.</text>
</comment>
<keyword evidence="7" id="KW-0479">Metal-binding</keyword>
<dbReference type="Gene3D" id="3.90.230.10">
    <property type="entry name" value="Creatinase/methionine aminopeptidase superfamily"/>
    <property type="match status" value="1"/>
</dbReference>
<dbReference type="GO" id="GO:0070006">
    <property type="term" value="F:metalloaminopeptidase activity"/>
    <property type="evidence" value="ECO:0007669"/>
    <property type="project" value="InterPro"/>
</dbReference>
<evidence type="ECO:0000256" key="11">
    <source>
        <dbReference type="ARBA" id="ARBA00030849"/>
    </source>
</evidence>
<keyword evidence="8" id="KW-0378">Hydrolase</keyword>
<dbReference type="InterPro" id="IPR052433">
    <property type="entry name" value="X-Pro_dipept-like"/>
</dbReference>
<dbReference type="SUPFAM" id="SSF55920">
    <property type="entry name" value="Creatinase/aminopeptidase"/>
    <property type="match status" value="1"/>
</dbReference>
<comment type="caution">
    <text evidence="13">The sequence shown here is derived from an EMBL/GenBank/DDBJ whole genome shotgun (WGS) entry which is preliminary data.</text>
</comment>
<keyword evidence="10" id="KW-0464">Manganese</keyword>
<evidence type="ECO:0000259" key="12">
    <source>
        <dbReference type="SMART" id="SM01011"/>
    </source>
</evidence>
<gene>
    <name evidence="13" type="ORF">FGG08_005362</name>
</gene>
<keyword evidence="6" id="KW-0645">Protease</keyword>
<dbReference type="Proteomes" id="UP000698800">
    <property type="component" value="Unassembled WGS sequence"/>
</dbReference>
<accession>A0A9P8HYJ9</accession>
<evidence type="ECO:0000256" key="7">
    <source>
        <dbReference type="ARBA" id="ARBA00022723"/>
    </source>
</evidence>
<comment type="catalytic activity">
    <reaction evidence="1">
        <text>Release of any N-terminal amino acid, including proline, that is linked to proline, even from a dipeptide or tripeptide.</text>
        <dbReference type="EC" id="3.4.11.9"/>
    </reaction>
</comment>
<dbReference type="SMART" id="SM01011">
    <property type="entry name" value="AMP_N"/>
    <property type="match status" value="1"/>
</dbReference>
<keyword evidence="9" id="KW-0482">Metalloprotease</keyword>
<keyword evidence="14" id="KW-1185">Reference proteome</keyword>
<keyword evidence="6" id="KW-0031">Aminopeptidase</keyword>
<dbReference type="PANTHER" id="PTHR43226:SF4">
    <property type="entry name" value="XAA-PRO AMINOPEPTIDASE 3"/>
    <property type="match status" value="1"/>
</dbReference>
<evidence type="ECO:0000256" key="5">
    <source>
        <dbReference type="ARBA" id="ARBA00012574"/>
    </source>
</evidence>
<organism evidence="13 14">
    <name type="scientific">Glutinoglossum americanum</name>
    <dbReference type="NCBI Taxonomy" id="1670608"/>
    <lineage>
        <taxon>Eukaryota</taxon>
        <taxon>Fungi</taxon>
        <taxon>Dikarya</taxon>
        <taxon>Ascomycota</taxon>
        <taxon>Pezizomycotina</taxon>
        <taxon>Geoglossomycetes</taxon>
        <taxon>Geoglossales</taxon>
        <taxon>Geoglossaceae</taxon>
        <taxon>Glutinoglossum</taxon>
    </lineage>
</organism>
<evidence type="ECO:0000256" key="3">
    <source>
        <dbReference type="ARBA" id="ARBA00002443"/>
    </source>
</evidence>
<dbReference type="Pfam" id="PF00557">
    <property type="entry name" value="Peptidase_M24"/>
    <property type="match status" value="1"/>
</dbReference>
<evidence type="ECO:0000256" key="1">
    <source>
        <dbReference type="ARBA" id="ARBA00001424"/>
    </source>
</evidence>
<dbReference type="OrthoDB" id="4215474at2759"/>
<dbReference type="AlphaFoldDB" id="A0A9P8HYJ9"/>